<name>A0A1H9IJF5_9ACTN</name>
<dbReference type="OrthoDB" id="5193163at2"/>
<dbReference type="Proteomes" id="UP000198504">
    <property type="component" value="Unassembled WGS sequence"/>
</dbReference>
<proteinExistence type="predicted"/>
<dbReference type="RefSeq" id="WP_139209856.1">
    <property type="nucleotide sequence ID" value="NZ_FOFA01000005.1"/>
</dbReference>
<dbReference type="AlphaFoldDB" id="A0A1H9IJF5"/>
<protein>
    <submittedName>
        <fullName evidence="1">Uncharacterized protein</fullName>
    </submittedName>
</protein>
<evidence type="ECO:0000313" key="2">
    <source>
        <dbReference type="Proteomes" id="UP000198504"/>
    </source>
</evidence>
<reference evidence="2" key="1">
    <citation type="submission" date="2016-10" db="EMBL/GenBank/DDBJ databases">
        <authorList>
            <person name="Varghese N."/>
            <person name="Submissions S."/>
        </authorList>
    </citation>
    <scope>NUCLEOTIDE SEQUENCE [LARGE SCALE GENOMIC DNA]</scope>
    <source>
        <strain evidence="2">CGMCC 4.6856</strain>
    </source>
</reference>
<gene>
    <name evidence="1" type="ORF">SAMN05421756_105275</name>
</gene>
<sequence length="162" mass="17013">MTTSTADASVGRRLTELLLPHADAAVPAQQGPTGATRYFRFSDAPPAVLRAALSEVPSAAEKRPNDQPPAAWLVDIGKKYGGRLCGSVNASYSALRVDAICIPAPAAAAVVEQLSQAWPGQAEAAVAEAWSGWDSTEPQWTGTGLEARNGVDQATVISLWWD</sequence>
<organism evidence="1 2">
    <name type="scientific">Microlunatus flavus</name>
    <dbReference type="NCBI Taxonomy" id="1036181"/>
    <lineage>
        <taxon>Bacteria</taxon>
        <taxon>Bacillati</taxon>
        <taxon>Actinomycetota</taxon>
        <taxon>Actinomycetes</taxon>
        <taxon>Propionibacteriales</taxon>
        <taxon>Propionibacteriaceae</taxon>
        <taxon>Microlunatus</taxon>
    </lineage>
</organism>
<dbReference type="STRING" id="1036181.SAMN05421756_105275"/>
<evidence type="ECO:0000313" key="1">
    <source>
        <dbReference type="EMBL" id="SEQ74688.1"/>
    </source>
</evidence>
<dbReference type="EMBL" id="FOFA01000005">
    <property type="protein sequence ID" value="SEQ74688.1"/>
    <property type="molecule type" value="Genomic_DNA"/>
</dbReference>
<accession>A0A1H9IJF5</accession>
<keyword evidence="2" id="KW-1185">Reference proteome</keyword>